<organism evidence="1 2">
    <name type="scientific">Oryza glaberrima</name>
    <name type="common">African rice</name>
    <dbReference type="NCBI Taxonomy" id="4538"/>
    <lineage>
        <taxon>Eukaryota</taxon>
        <taxon>Viridiplantae</taxon>
        <taxon>Streptophyta</taxon>
        <taxon>Embryophyta</taxon>
        <taxon>Tracheophyta</taxon>
        <taxon>Spermatophyta</taxon>
        <taxon>Magnoliopsida</taxon>
        <taxon>Liliopsida</taxon>
        <taxon>Poales</taxon>
        <taxon>Poaceae</taxon>
        <taxon>BOP clade</taxon>
        <taxon>Oryzoideae</taxon>
        <taxon>Oryzeae</taxon>
        <taxon>Oryzinae</taxon>
        <taxon>Oryza</taxon>
    </lineage>
</organism>
<protein>
    <submittedName>
        <fullName evidence="1">Uncharacterized protein</fullName>
    </submittedName>
</protein>
<accession>I1R6U1</accession>
<reference evidence="1 2" key="2">
    <citation type="submission" date="2018-04" db="EMBL/GenBank/DDBJ databases">
        <title>OglaRS2 (Oryza glaberrima Reference Sequence Version 2).</title>
        <authorList>
            <person name="Zhang J."/>
            <person name="Kudrna D."/>
            <person name="Lee S."/>
            <person name="Talag J."/>
            <person name="Rajasekar S."/>
            <person name="Wing R.A."/>
        </authorList>
    </citation>
    <scope>NUCLEOTIDE SEQUENCE [LARGE SCALE GENOMIC DNA]</scope>
    <source>
        <strain evidence="1 2">cv. IRGC 96717</strain>
    </source>
</reference>
<dbReference type="AlphaFoldDB" id="I1R6U1"/>
<sequence>HVMGEVSCCSLYPFKGKSYVLVFEYLAVYTPTNVKRSGRFDIPGKCTYQATLSLCFS</sequence>
<evidence type="ECO:0000313" key="2">
    <source>
        <dbReference type="Proteomes" id="UP000007306"/>
    </source>
</evidence>
<name>I1R6U1_ORYGL</name>
<keyword evidence="2" id="KW-1185">Reference proteome</keyword>
<proteinExistence type="predicted"/>
<evidence type="ECO:0000313" key="1">
    <source>
        <dbReference type="EnsemblPlants" id="ORGLA12G0124700.1"/>
    </source>
</evidence>
<dbReference type="HOGENOM" id="CLU_3002678_0_0_1"/>
<dbReference type="Proteomes" id="UP000007306">
    <property type="component" value="Chromosome 12"/>
</dbReference>
<dbReference type="Gramene" id="ORGLA12G0124700.1">
    <property type="protein sequence ID" value="ORGLA12G0124700.1"/>
    <property type="gene ID" value="ORGLA12G0124700"/>
</dbReference>
<reference evidence="1" key="1">
    <citation type="submission" date="2015-06" db="UniProtKB">
        <authorList>
            <consortium name="EnsemblPlants"/>
        </authorList>
    </citation>
    <scope>IDENTIFICATION</scope>
</reference>
<dbReference type="EnsemblPlants" id="ORGLA12G0124700.1">
    <property type="protein sequence ID" value="ORGLA12G0124700.1"/>
    <property type="gene ID" value="ORGLA12G0124700"/>
</dbReference>